<dbReference type="InterPro" id="IPR041694">
    <property type="entry name" value="ADH_N_2"/>
</dbReference>
<evidence type="ECO:0000313" key="3">
    <source>
        <dbReference type="EMBL" id="KAK8017156.1"/>
    </source>
</evidence>
<dbReference type="Gene3D" id="3.40.50.720">
    <property type="entry name" value="NAD(P)-binding Rossmann-like Domain"/>
    <property type="match status" value="1"/>
</dbReference>
<dbReference type="EMBL" id="JAQQWI010000011">
    <property type="protein sequence ID" value="KAK8017156.1"/>
    <property type="molecule type" value="Genomic_DNA"/>
</dbReference>
<sequence>MDEQRQTTTIYLAERPEYGIVPGKTFASKTEPAPTVDELKDGQVLVETLYLSLDPSMRGLIANADRKSYIAPVAIGQKMLGGAVSRVLGSKSAKAKPGDIVHSFSGWTEVAIVPDAAVDVIQLPKGGKATDILMAALNGPGPTAYIGLNKIANVKPGDTVVVSAAAGANGTLVGQLAKMYGAARVIGLTGSDQKCDWLRNEVGAFDAALNYKSPTFPQDLEAATPDEVDVYWDNVGGKLLDTMLTRAAKNGRFVVCGGISEYNIPPEQRWGVRNTIELGKKRIRMEGFVVLDHAREMPQVRAELFKLVEEGKLKVFNTVLKGGIREAENALVKMFEGENLGKLSLEVKAI</sequence>
<comment type="caution">
    <text evidence="3">The sequence shown here is derived from an EMBL/GenBank/DDBJ whole genome shotgun (WGS) entry which is preliminary data.</text>
</comment>
<dbReference type="SUPFAM" id="SSF51735">
    <property type="entry name" value="NAD(P)-binding Rossmann-fold domains"/>
    <property type="match status" value="1"/>
</dbReference>
<evidence type="ECO:0000256" key="1">
    <source>
        <dbReference type="ARBA" id="ARBA00023002"/>
    </source>
</evidence>
<dbReference type="PANTHER" id="PTHR43205">
    <property type="entry name" value="PROSTAGLANDIN REDUCTASE"/>
    <property type="match status" value="1"/>
</dbReference>
<dbReference type="Pfam" id="PF16884">
    <property type="entry name" value="ADH_N_2"/>
    <property type="match status" value="1"/>
</dbReference>
<keyword evidence="4" id="KW-1185">Reference proteome</keyword>
<dbReference type="CDD" id="cd05288">
    <property type="entry name" value="PGDH"/>
    <property type="match status" value="1"/>
</dbReference>
<keyword evidence="1" id="KW-0560">Oxidoreductase</keyword>
<reference evidence="3 4" key="1">
    <citation type="submission" date="2023-01" db="EMBL/GenBank/DDBJ databases">
        <title>Analysis of 21 Apiospora genomes using comparative genomics revels a genus with tremendous synthesis potential of carbohydrate active enzymes and secondary metabolites.</title>
        <authorList>
            <person name="Sorensen T."/>
        </authorList>
    </citation>
    <scope>NUCLEOTIDE SEQUENCE [LARGE SCALE GENOMIC DNA]</scope>
    <source>
        <strain evidence="3 4">CBS 20057</strain>
    </source>
</reference>
<dbReference type="Pfam" id="PF00107">
    <property type="entry name" value="ADH_zinc_N"/>
    <property type="match status" value="1"/>
</dbReference>
<accession>A0ABR1RQA9</accession>
<dbReference type="Gene3D" id="3.90.180.10">
    <property type="entry name" value="Medium-chain alcohol dehydrogenases, catalytic domain"/>
    <property type="match status" value="1"/>
</dbReference>
<organism evidence="3 4">
    <name type="scientific">Apiospora marii</name>
    <dbReference type="NCBI Taxonomy" id="335849"/>
    <lineage>
        <taxon>Eukaryota</taxon>
        <taxon>Fungi</taxon>
        <taxon>Dikarya</taxon>
        <taxon>Ascomycota</taxon>
        <taxon>Pezizomycotina</taxon>
        <taxon>Sordariomycetes</taxon>
        <taxon>Xylariomycetidae</taxon>
        <taxon>Amphisphaeriales</taxon>
        <taxon>Apiosporaceae</taxon>
        <taxon>Apiospora</taxon>
    </lineage>
</organism>
<dbReference type="InterPro" id="IPR013149">
    <property type="entry name" value="ADH-like_C"/>
</dbReference>
<evidence type="ECO:0000313" key="4">
    <source>
        <dbReference type="Proteomes" id="UP001396898"/>
    </source>
</evidence>
<dbReference type="Proteomes" id="UP001396898">
    <property type="component" value="Unassembled WGS sequence"/>
</dbReference>
<gene>
    <name evidence="3" type="ORF">PG991_008232</name>
</gene>
<evidence type="ECO:0000259" key="2">
    <source>
        <dbReference type="SMART" id="SM00829"/>
    </source>
</evidence>
<name>A0ABR1RQA9_9PEZI</name>
<dbReference type="InterPro" id="IPR045010">
    <property type="entry name" value="MDR_fam"/>
</dbReference>
<dbReference type="SMART" id="SM00829">
    <property type="entry name" value="PKS_ER"/>
    <property type="match status" value="1"/>
</dbReference>
<feature type="domain" description="Enoyl reductase (ER)" evidence="2">
    <location>
        <begin position="19"/>
        <end position="345"/>
    </location>
</feature>
<dbReference type="PANTHER" id="PTHR43205:SF42">
    <property type="entry name" value="ALCOHOL DEHYDROGENASE, ZINC-CONTAINING (AFU_ORTHOLOGUE AFUA_7G04530)"/>
    <property type="match status" value="1"/>
</dbReference>
<dbReference type="InterPro" id="IPR011032">
    <property type="entry name" value="GroES-like_sf"/>
</dbReference>
<dbReference type="InterPro" id="IPR020843">
    <property type="entry name" value="ER"/>
</dbReference>
<protein>
    <recommendedName>
        <fullName evidence="2">Enoyl reductase (ER) domain-containing protein</fullName>
    </recommendedName>
</protein>
<dbReference type="SUPFAM" id="SSF50129">
    <property type="entry name" value="GroES-like"/>
    <property type="match status" value="1"/>
</dbReference>
<dbReference type="InterPro" id="IPR036291">
    <property type="entry name" value="NAD(P)-bd_dom_sf"/>
</dbReference>
<proteinExistence type="predicted"/>